<dbReference type="PANTHER" id="PTHR42799:SF2">
    <property type="entry name" value="MITOCHONDRIAL PEPTIDE METHIONINE SULFOXIDE REDUCTASE"/>
    <property type="match status" value="1"/>
</dbReference>
<dbReference type="AlphaFoldDB" id="A0A917I446"/>
<reference evidence="7" key="1">
    <citation type="journal article" date="2014" name="Int. J. Syst. Evol. Microbiol.">
        <title>Complete genome sequence of Corynebacterium casei LMG S-19264T (=DSM 44701T), isolated from a smear-ripened cheese.</title>
        <authorList>
            <consortium name="US DOE Joint Genome Institute (JGI-PGF)"/>
            <person name="Walter F."/>
            <person name="Albersmeier A."/>
            <person name="Kalinowski J."/>
            <person name="Ruckert C."/>
        </authorList>
    </citation>
    <scope>NUCLEOTIDE SEQUENCE</scope>
    <source>
        <strain evidence="7">CGMCC 1.12214</strain>
    </source>
</reference>
<dbReference type="Gene3D" id="3.30.1060.10">
    <property type="entry name" value="Peptide methionine sulphoxide reductase MsrA"/>
    <property type="match status" value="1"/>
</dbReference>
<gene>
    <name evidence="5 7" type="primary">msrA</name>
    <name evidence="7" type="ORF">GCM10007036_03120</name>
</gene>
<dbReference type="InterPro" id="IPR036509">
    <property type="entry name" value="Met_Sox_Rdtase_MsrA_sf"/>
</dbReference>
<feature type="domain" description="Peptide methionine sulphoxide reductase MsrA" evidence="6">
    <location>
        <begin position="47"/>
        <end position="200"/>
    </location>
</feature>
<dbReference type="EMBL" id="BMES01000001">
    <property type="protein sequence ID" value="GGH07914.1"/>
    <property type="molecule type" value="Genomic_DNA"/>
</dbReference>
<keyword evidence="2 5" id="KW-0560">Oxidoreductase</keyword>
<sequence>MFAFRKKTALPTAAEALPGRATPLRTAETHFVNGNPLKGPYPAGFETAIFALGCFWGAERKFWQLPGVWVTAVGYVGGVTPNPTYEETCSGMTGHTEAVLVVYDPGVISFDTLLQTFWESHDPTQGMRQGNDVGTQYRSGVYPTTPAQRAAAEASKLAYGRVLSQNGYGPITSEIVDGGPFYFAEDYHQQYLAKNPMGYCGLGGTGVACPIGTGVTAA</sequence>
<feature type="active site" evidence="5">
    <location>
        <position position="54"/>
    </location>
</feature>
<protein>
    <recommendedName>
        <fullName evidence="5">Peptide methionine sulfoxide reductase MsrA</fullName>
        <shortName evidence="5">Protein-methionine-S-oxide reductase</shortName>
        <ecNumber evidence="5">1.8.4.11</ecNumber>
    </recommendedName>
    <alternativeName>
        <fullName evidence="5">Peptide-methionine (S)-S-oxide reductase</fullName>
        <shortName evidence="5">Peptide Met(O) reductase</shortName>
    </alternativeName>
</protein>
<accession>A0A917I446</accession>
<dbReference type="Pfam" id="PF01625">
    <property type="entry name" value="PMSR"/>
    <property type="match status" value="1"/>
</dbReference>
<evidence type="ECO:0000259" key="6">
    <source>
        <dbReference type="Pfam" id="PF01625"/>
    </source>
</evidence>
<dbReference type="RefSeq" id="WP_188515981.1">
    <property type="nucleotide sequence ID" value="NZ_BMES01000001.1"/>
</dbReference>
<dbReference type="InterPro" id="IPR050162">
    <property type="entry name" value="MsrA_MetSO_reductase"/>
</dbReference>
<keyword evidence="8" id="KW-1185">Reference proteome</keyword>
<name>A0A917I446_9HYPH</name>
<dbReference type="HAMAP" id="MF_01401">
    <property type="entry name" value="MsrA"/>
    <property type="match status" value="1"/>
</dbReference>
<evidence type="ECO:0000256" key="2">
    <source>
        <dbReference type="ARBA" id="ARBA00023002"/>
    </source>
</evidence>
<dbReference type="NCBIfam" id="TIGR00401">
    <property type="entry name" value="msrA"/>
    <property type="match status" value="1"/>
</dbReference>
<comment type="similarity">
    <text evidence="1 5">Belongs to the MsrA Met sulfoxide reductase family.</text>
</comment>
<dbReference type="SUPFAM" id="SSF55068">
    <property type="entry name" value="Peptide methionine sulfoxide reductase"/>
    <property type="match status" value="1"/>
</dbReference>
<dbReference type="GO" id="GO:0005737">
    <property type="term" value="C:cytoplasm"/>
    <property type="evidence" value="ECO:0007669"/>
    <property type="project" value="TreeGrafter"/>
</dbReference>
<reference evidence="7" key="2">
    <citation type="submission" date="2020-09" db="EMBL/GenBank/DDBJ databases">
        <authorList>
            <person name="Sun Q."/>
            <person name="Zhou Y."/>
        </authorList>
    </citation>
    <scope>NUCLEOTIDE SEQUENCE</scope>
    <source>
        <strain evidence="7">CGMCC 1.12214</strain>
    </source>
</reference>
<dbReference type="Proteomes" id="UP000603912">
    <property type="component" value="Unassembled WGS sequence"/>
</dbReference>
<evidence type="ECO:0000313" key="8">
    <source>
        <dbReference type="Proteomes" id="UP000603912"/>
    </source>
</evidence>
<evidence type="ECO:0000256" key="5">
    <source>
        <dbReference type="HAMAP-Rule" id="MF_01401"/>
    </source>
</evidence>
<proteinExistence type="inferred from homology"/>
<dbReference type="EC" id="1.8.4.11" evidence="5"/>
<comment type="catalytic activity">
    <reaction evidence="3 5">
        <text>L-methionyl-[protein] + [thioredoxin]-disulfide + H2O = L-methionyl-(S)-S-oxide-[protein] + [thioredoxin]-dithiol</text>
        <dbReference type="Rhea" id="RHEA:14217"/>
        <dbReference type="Rhea" id="RHEA-COMP:10698"/>
        <dbReference type="Rhea" id="RHEA-COMP:10700"/>
        <dbReference type="Rhea" id="RHEA-COMP:12313"/>
        <dbReference type="Rhea" id="RHEA-COMP:12315"/>
        <dbReference type="ChEBI" id="CHEBI:15377"/>
        <dbReference type="ChEBI" id="CHEBI:16044"/>
        <dbReference type="ChEBI" id="CHEBI:29950"/>
        <dbReference type="ChEBI" id="CHEBI:44120"/>
        <dbReference type="ChEBI" id="CHEBI:50058"/>
        <dbReference type="EC" id="1.8.4.11"/>
    </reaction>
</comment>
<organism evidence="7 8">
    <name type="scientific">Alsobacter metallidurans</name>
    <dbReference type="NCBI Taxonomy" id="340221"/>
    <lineage>
        <taxon>Bacteria</taxon>
        <taxon>Pseudomonadati</taxon>
        <taxon>Pseudomonadota</taxon>
        <taxon>Alphaproteobacteria</taxon>
        <taxon>Hyphomicrobiales</taxon>
        <taxon>Alsobacteraceae</taxon>
        <taxon>Alsobacter</taxon>
    </lineage>
</organism>
<comment type="caution">
    <text evidence="7">The sequence shown here is derived from an EMBL/GenBank/DDBJ whole genome shotgun (WGS) entry which is preliminary data.</text>
</comment>
<dbReference type="InterPro" id="IPR002569">
    <property type="entry name" value="Met_Sox_Rdtase_MsrA_dom"/>
</dbReference>
<dbReference type="FunFam" id="3.30.1060.10:FF:000001">
    <property type="entry name" value="Peptide methionine sulfoxide reductase MsrA"/>
    <property type="match status" value="1"/>
</dbReference>
<comment type="catalytic activity">
    <reaction evidence="4 5">
        <text>[thioredoxin]-disulfide + L-methionine + H2O = L-methionine (S)-S-oxide + [thioredoxin]-dithiol</text>
        <dbReference type="Rhea" id="RHEA:19993"/>
        <dbReference type="Rhea" id="RHEA-COMP:10698"/>
        <dbReference type="Rhea" id="RHEA-COMP:10700"/>
        <dbReference type="ChEBI" id="CHEBI:15377"/>
        <dbReference type="ChEBI" id="CHEBI:29950"/>
        <dbReference type="ChEBI" id="CHEBI:50058"/>
        <dbReference type="ChEBI" id="CHEBI:57844"/>
        <dbReference type="ChEBI" id="CHEBI:58772"/>
        <dbReference type="EC" id="1.8.4.11"/>
    </reaction>
</comment>
<evidence type="ECO:0000256" key="4">
    <source>
        <dbReference type="ARBA" id="ARBA00048782"/>
    </source>
</evidence>
<evidence type="ECO:0000313" key="7">
    <source>
        <dbReference type="EMBL" id="GGH07914.1"/>
    </source>
</evidence>
<dbReference type="PANTHER" id="PTHR42799">
    <property type="entry name" value="MITOCHONDRIAL PEPTIDE METHIONINE SULFOXIDE REDUCTASE"/>
    <property type="match status" value="1"/>
</dbReference>
<dbReference type="GO" id="GO:0008113">
    <property type="term" value="F:peptide-methionine (S)-S-oxide reductase activity"/>
    <property type="evidence" value="ECO:0007669"/>
    <property type="project" value="UniProtKB-UniRule"/>
</dbReference>
<comment type="function">
    <text evidence="5">Has an important function as a repair enzyme for proteins that have been inactivated by oxidation. Catalyzes the reversible oxidation-reduction of methionine sulfoxide in proteins to methionine.</text>
</comment>
<evidence type="ECO:0000256" key="3">
    <source>
        <dbReference type="ARBA" id="ARBA00047806"/>
    </source>
</evidence>
<dbReference type="GO" id="GO:0034599">
    <property type="term" value="P:cellular response to oxidative stress"/>
    <property type="evidence" value="ECO:0007669"/>
    <property type="project" value="TreeGrafter"/>
</dbReference>
<evidence type="ECO:0000256" key="1">
    <source>
        <dbReference type="ARBA" id="ARBA00005591"/>
    </source>
</evidence>